<dbReference type="InterPro" id="IPR039426">
    <property type="entry name" value="TonB-dep_rcpt-like"/>
</dbReference>
<evidence type="ECO:0000256" key="5">
    <source>
        <dbReference type="ARBA" id="ARBA00023136"/>
    </source>
</evidence>
<feature type="chain" id="PRO_5030912427" description="TonB-dependent transporter Oar-like beta-barrel domain-containing protein" evidence="8">
    <location>
        <begin position="30"/>
        <end position="1139"/>
    </location>
</feature>
<dbReference type="Pfam" id="PF25183">
    <property type="entry name" value="OMP_b-brl_4"/>
    <property type="match status" value="2"/>
</dbReference>
<reference evidence="10" key="1">
    <citation type="submission" date="2020-08" db="EMBL/GenBank/DDBJ databases">
        <title>Genomic Encyclopedia of Type Strains, Phase IV (KMG-V): Genome sequencing to study the core and pangenomes of soil and plant-associated prokaryotes.</title>
        <authorList>
            <person name="Whitman W."/>
        </authorList>
    </citation>
    <scope>NUCLEOTIDE SEQUENCE [LARGE SCALE GENOMIC DNA]</scope>
    <source>
        <strain evidence="10">M8UP27</strain>
    </source>
</reference>
<proteinExistence type="predicted"/>
<feature type="signal peptide" evidence="8">
    <location>
        <begin position="1"/>
        <end position="29"/>
    </location>
</feature>
<dbReference type="SUPFAM" id="SSF49464">
    <property type="entry name" value="Carboxypeptidase regulatory domain-like"/>
    <property type="match status" value="1"/>
</dbReference>
<dbReference type="InterPro" id="IPR057601">
    <property type="entry name" value="Oar-like_b-barrel"/>
</dbReference>
<evidence type="ECO:0000256" key="7">
    <source>
        <dbReference type="SAM" id="MobiDB-lite"/>
    </source>
</evidence>
<gene>
    <name evidence="10" type="ORF">HDF09_003231</name>
</gene>
<keyword evidence="11" id="KW-1185">Reference proteome</keyword>
<comment type="subcellular location">
    <subcellularLocation>
        <location evidence="1">Cell outer membrane</location>
        <topology evidence="1">Multi-pass membrane protein</topology>
    </subcellularLocation>
</comment>
<name>A0A7W8IK28_9BACT</name>
<organism evidence="10 11">
    <name type="scientific">Tunturiibacter empetritectus</name>
    <dbReference type="NCBI Taxonomy" id="3069691"/>
    <lineage>
        <taxon>Bacteria</taxon>
        <taxon>Pseudomonadati</taxon>
        <taxon>Acidobacteriota</taxon>
        <taxon>Terriglobia</taxon>
        <taxon>Terriglobales</taxon>
        <taxon>Acidobacteriaceae</taxon>
        <taxon>Tunturiibacter</taxon>
    </lineage>
</organism>
<protein>
    <recommendedName>
        <fullName evidence="9">TonB-dependent transporter Oar-like beta-barrel domain-containing protein</fullName>
    </recommendedName>
</protein>
<dbReference type="Proteomes" id="UP000568106">
    <property type="component" value="Unassembled WGS sequence"/>
</dbReference>
<accession>A0A7W8IK28</accession>
<evidence type="ECO:0000256" key="8">
    <source>
        <dbReference type="SAM" id="SignalP"/>
    </source>
</evidence>
<evidence type="ECO:0000256" key="4">
    <source>
        <dbReference type="ARBA" id="ARBA00022692"/>
    </source>
</evidence>
<dbReference type="Gene3D" id="2.60.40.1120">
    <property type="entry name" value="Carboxypeptidase-like, regulatory domain"/>
    <property type="match status" value="1"/>
</dbReference>
<evidence type="ECO:0000313" key="11">
    <source>
        <dbReference type="Proteomes" id="UP000568106"/>
    </source>
</evidence>
<feature type="domain" description="TonB-dependent transporter Oar-like beta-barrel" evidence="9">
    <location>
        <begin position="295"/>
        <end position="371"/>
    </location>
</feature>
<dbReference type="SUPFAM" id="SSF56935">
    <property type="entry name" value="Porins"/>
    <property type="match status" value="1"/>
</dbReference>
<keyword evidence="8" id="KW-0732">Signal</keyword>
<dbReference type="EMBL" id="JACHDY010000005">
    <property type="protein sequence ID" value="MBB5318532.1"/>
    <property type="molecule type" value="Genomic_DNA"/>
</dbReference>
<dbReference type="PANTHER" id="PTHR30069:SF46">
    <property type="entry name" value="OAR PROTEIN"/>
    <property type="match status" value="1"/>
</dbReference>
<feature type="region of interest" description="Disordered" evidence="7">
    <location>
        <begin position="203"/>
        <end position="249"/>
    </location>
</feature>
<keyword evidence="2" id="KW-0813">Transport</keyword>
<keyword evidence="4" id="KW-0812">Transmembrane</keyword>
<dbReference type="GO" id="GO:0009279">
    <property type="term" value="C:cell outer membrane"/>
    <property type="evidence" value="ECO:0007669"/>
    <property type="project" value="UniProtKB-SubCell"/>
</dbReference>
<keyword evidence="3" id="KW-1134">Transmembrane beta strand</keyword>
<comment type="caution">
    <text evidence="10">The sequence shown here is derived from an EMBL/GenBank/DDBJ whole genome shotgun (WGS) entry which is preliminary data.</text>
</comment>
<evidence type="ECO:0000259" key="9">
    <source>
        <dbReference type="Pfam" id="PF25183"/>
    </source>
</evidence>
<evidence type="ECO:0000256" key="3">
    <source>
        <dbReference type="ARBA" id="ARBA00022452"/>
    </source>
</evidence>
<keyword evidence="5" id="KW-0472">Membrane</keyword>
<dbReference type="AlphaFoldDB" id="A0A7W8IK28"/>
<dbReference type="GO" id="GO:0015344">
    <property type="term" value="F:siderophore uptake transmembrane transporter activity"/>
    <property type="evidence" value="ECO:0007669"/>
    <property type="project" value="TreeGrafter"/>
</dbReference>
<evidence type="ECO:0000256" key="2">
    <source>
        <dbReference type="ARBA" id="ARBA00022448"/>
    </source>
</evidence>
<dbReference type="Pfam" id="PF13620">
    <property type="entry name" value="CarboxypepD_reg"/>
    <property type="match status" value="1"/>
</dbReference>
<keyword evidence="6" id="KW-0998">Cell outer membrane</keyword>
<evidence type="ECO:0000313" key="10">
    <source>
        <dbReference type="EMBL" id="MBB5318532.1"/>
    </source>
</evidence>
<dbReference type="InterPro" id="IPR008969">
    <property type="entry name" value="CarboxyPept-like_regulatory"/>
</dbReference>
<evidence type="ECO:0000256" key="1">
    <source>
        <dbReference type="ARBA" id="ARBA00004571"/>
    </source>
</evidence>
<evidence type="ECO:0000256" key="6">
    <source>
        <dbReference type="ARBA" id="ARBA00023237"/>
    </source>
</evidence>
<feature type="domain" description="TonB-dependent transporter Oar-like beta-barrel" evidence="9">
    <location>
        <begin position="414"/>
        <end position="1132"/>
    </location>
</feature>
<dbReference type="Gene3D" id="2.40.170.20">
    <property type="entry name" value="TonB-dependent receptor, beta-barrel domain"/>
    <property type="match status" value="1"/>
</dbReference>
<dbReference type="InterPro" id="IPR036942">
    <property type="entry name" value="Beta-barrel_TonB_sf"/>
</dbReference>
<dbReference type="PROSITE" id="PS51257">
    <property type="entry name" value="PROKAR_LIPOPROTEIN"/>
    <property type="match status" value="1"/>
</dbReference>
<dbReference type="PANTHER" id="PTHR30069">
    <property type="entry name" value="TONB-DEPENDENT OUTER MEMBRANE RECEPTOR"/>
    <property type="match status" value="1"/>
</dbReference>
<sequence length="1139" mass="121209">MSFCLGRARLSAGVRNVVRACLLWCSAAAALGGCAWGQTPVDGEVSGFVVDATGAALKGAVVQVRNLANGLTAVAKTEGRGEFVVAHLPAGDYRVVVAYERFANLTLEPVVVEVGGVTSVEARLKVGGIISSVNVTAVPEPPATVSVDEVASTATSSVVTPEEMERTPVNGRRWQAFALLTPTVNADPEGDGLLSFRGVASTQNSSRVDGGDDDQSFGAVPRGTGGESGAEIEDAAETGSSKRVSAGNVDGGGGYGRHAGAAYTFSQEAVKEFRVSGQNYSALYGHAAGGIITTVSKSGANALHGTGFYMVRSSAFGATNPFSIATTYVGGVSTSTAVKPSDLRQQFGGSVGGAAVRDKLFYFYTYDQQLRSFPAVSTPDDPNFYLLTPTQRALLGNRGVRPAKVDAALTYLDSLTGTVPRRHDQTINFGKVDWQAATRHRLSVQYDRARSSSPSGARSSPVVGLGAASLGSSYTKVDSVLGRWMWTVSPKLSHELRVQYGRDLQFETASKPLPQEPAVGPDGYAPEIAIGPDGFTFGTSTSLGRRAYPDENKVQLADLLTVVRGRHQIQVGMDVSFVHDDISSLSNLPGAFHYDSGITSGHAGGLVDWITDYTFNVNAYPNGGCPSITAAVHDFCFRSFTQTFGQKTVTFDTQEWAGFLQDDWRVRRGLTISAGLRYEYELSPLPQQPNAALDAVFGQKGATSVFPEDRNNFGPRVGVSWEPFGSGRGVVRIGYGLFYGRLPGATLSSALTRTALPSSVASVLILPTTVTNCPQVANQGFGYACSYVTTPPAAVGKTTSAMVFDRRFRLPAVQQGSFSIEREVGAGTVASATYLMNLDRQLPNSVDINIAPAVATKEFQLQGGTGAVGVRDGETFVVPFYSQRLNTNFGPVTDILSNADATYNALVLEARRRSRGGVEFRASWTWAKAIDYGQSGGATPRTNAQFDPFDVRYDKGLSALNYPHKFVASVVWEPRFTIEQHWLRSTVNGWAVSPIFTETSGRPYSLDIFGGTRLTGGHESINGAGGAAYLPTVGRNTLRLPDTGRVDLRLSKAVRVSEGVKVRGVAEAFNLTNRVNYSSIMQRAYLVGKETNGITPLVFQSAATVAAEGLNVRPFGTFTAASTGQSPERQVQLGLRVEF</sequence>
<dbReference type="GO" id="GO:0044718">
    <property type="term" value="P:siderophore transmembrane transport"/>
    <property type="evidence" value="ECO:0007669"/>
    <property type="project" value="TreeGrafter"/>
</dbReference>